<dbReference type="Gene3D" id="3.30.870.10">
    <property type="entry name" value="Endonuclease Chain A"/>
    <property type="match status" value="2"/>
</dbReference>
<feature type="region of interest" description="Disordered" evidence="1">
    <location>
        <begin position="29"/>
        <end position="75"/>
    </location>
</feature>
<dbReference type="Proteomes" id="UP000293360">
    <property type="component" value="Unassembled WGS sequence"/>
</dbReference>
<dbReference type="PROSITE" id="PS50330">
    <property type="entry name" value="UIM"/>
    <property type="match status" value="1"/>
</dbReference>
<evidence type="ECO:0000313" key="3">
    <source>
        <dbReference type="Proteomes" id="UP000293360"/>
    </source>
</evidence>
<dbReference type="Pfam" id="PF06087">
    <property type="entry name" value="Tyr-DNA_phospho"/>
    <property type="match status" value="1"/>
</dbReference>
<dbReference type="InterPro" id="IPR010347">
    <property type="entry name" value="Tdp1"/>
</dbReference>
<name>A0A4Q4TV67_9PEZI</name>
<accession>A0A4Q4TV67</accession>
<dbReference type="STRING" id="155417.A0A4Q4TV67"/>
<proteinExistence type="predicted"/>
<protein>
    <submittedName>
        <fullName evidence="2">Uncharacterized protein</fullName>
    </submittedName>
</protein>
<dbReference type="OrthoDB" id="47785at2759"/>
<feature type="region of interest" description="Disordered" evidence="1">
    <location>
        <begin position="98"/>
        <end position="118"/>
    </location>
</feature>
<evidence type="ECO:0000313" key="2">
    <source>
        <dbReference type="EMBL" id="RYP10087.1"/>
    </source>
</evidence>
<dbReference type="GO" id="GO:0005634">
    <property type="term" value="C:nucleus"/>
    <property type="evidence" value="ECO:0007669"/>
    <property type="project" value="InterPro"/>
</dbReference>
<organism evidence="2 3">
    <name type="scientific">Monosporascus ibericus</name>
    <dbReference type="NCBI Taxonomy" id="155417"/>
    <lineage>
        <taxon>Eukaryota</taxon>
        <taxon>Fungi</taxon>
        <taxon>Dikarya</taxon>
        <taxon>Ascomycota</taxon>
        <taxon>Pezizomycotina</taxon>
        <taxon>Sordariomycetes</taxon>
        <taxon>Xylariomycetidae</taxon>
        <taxon>Xylariales</taxon>
        <taxon>Xylariales incertae sedis</taxon>
        <taxon>Monosporascus</taxon>
    </lineage>
</organism>
<evidence type="ECO:0000256" key="1">
    <source>
        <dbReference type="SAM" id="MobiDB-lite"/>
    </source>
</evidence>
<dbReference type="InterPro" id="IPR003903">
    <property type="entry name" value="UIM_dom"/>
</dbReference>
<keyword evidence="3" id="KW-1185">Reference proteome</keyword>
<dbReference type="GO" id="GO:0003697">
    <property type="term" value="F:single-stranded DNA binding"/>
    <property type="evidence" value="ECO:0007669"/>
    <property type="project" value="TreeGrafter"/>
</dbReference>
<comment type="caution">
    <text evidence="2">The sequence shown here is derived from an EMBL/GenBank/DDBJ whole genome shotgun (WGS) entry which is preliminary data.</text>
</comment>
<dbReference type="GO" id="GO:0003690">
    <property type="term" value="F:double-stranded DNA binding"/>
    <property type="evidence" value="ECO:0007669"/>
    <property type="project" value="TreeGrafter"/>
</dbReference>
<dbReference type="EMBL" id="QJNU01000023">
    <property type="protein sequence ID" value="RYP10087.1"/>
    <property type="molecule type" value="Genomic_DNA"/>
</dbReference>
<sequence length="308" mass="34178">MEAQDPFDGDEDAALRYAIELSLQDVENKGTEILSVNSSDEDLEKPPIYPTATKKAGNSSTQETSMGASLVTPETAPTVTCGFSGLDRKKMEAERLERLGKRKAPGEDQTTQEPRQRVKTDEALALGTSATIGHSASLPFATGAIKKTWTAGYMRTGDDIKIEEVLQKDELEMAVLSSFQWDEDWLLSKIDIGKTKMLLIAFASGAIQQEEMKANVPKERIKFCFPPIPYDWGETGVMENIVFLIDLPRRDATVLNRSKPTLFEEELCYFLRAQGLDEAVVKSLAKYDFSATARYGFVHCMKRAIPCG</sequence>
<dbReference type="SUPFAM" id="SSF56024">
    <property type="entry name" value="Phospholipase D/nuclease"/>
    <property type="match status" value="1"/>
</dbReference>
<dbReference type="GO" id="GO:0006281">
    <property type="term" value="P:DNA repair"/>
    <property type="evidence" value="ECO:0007669"/>
    <property type="project" value="InterPro"/>
</dbReference>
<feature type="compositionally biased region" description="Polar residues" evidence="1">
    <location>
        <begin position="56"/>
        <end position="67"/>
    </location>
</feature>
<reference evidence="2 3" key="1">
    <citation type="submission" date="2018-06" db="EMBL/GenBank/DDBJ databases">
        <title>Complete Genomes of Monosporascus.</title>
        <authorList>
            <person name="Robinson A.J."/>
            <person name="Natvig D.O."/>
        </authorList>
    </citation>
    <scope>NUCLEOTIDE SEQUENCE [LARGE SCALE GENOMIC DNA]</scope>
    <source>
        <strain evidence="2 3">CBS 110550</strain>
    </source>
</reference>
<gene>
    <name evidence="2" type="ORF">DL764_000878</name>
</gene>
<dbReference type="GO" id="GO:0017005">
    <property type="term" value="F:3'-tyrosyl-DNA phosphodiesterase activity"/>
    <property type="evidence" value="ECO:0007669"/>
    <property type="project" value="TreeGrafter"/>
</dbReference>
<dbReference type="PANTHER" id="PTHR12415:SF4">
    <property type="entry name" value="TYROSYL-DNA PHOSPHODIESTERASE DOMAIN-CONTAINING PROTEIN"/>
    <property type="match status" value="1"/>
</dbReference>
<dbReference type="AlphaFoldDB" id="A0A4Q4TV67"/>
<dbReference type="PANTHER" id="PTHR12415">
    <property type="entry name" value="TYROSYL-DNA PHOSPHODIESTERASE 1"/>
    <property type="match status" value="1"/>
</dbReference>